<feature type="compositionally biased region" description="Polar residues" evidence="2">
    <location>
        <begin position="122"/>
        <end position="131"/>
    </location>
</feature>
<keyword evidence="1" id="KW-0175">Coiled coil</keyword>
<evidence type="ECO:0000313" key="4">
    <source>
        <dbReference type="Proteomes" id="UP000055590"/>
    </source>
</evidence>
<dbReference type="EMBL" id="CP012332">
    <property type="protein sequence ID" value="AKU92871.1"/>
    <property type="molecule type" value="Genomic_DNA"/>
</dbReference>
<evidence type="ECO:0000256" key="1">
    <source>
        <dbReference type="SAM" id="Coils"/>
    </source>
</evidence>
<proteinExistence type="predicted"/>
<accession>A0A0K1PHJ5</accession>
<dbReference type="PROSITE" id="PS51257">
    <property type="entry name" value="PROKAR_LIPOPROTEIN"/>
    <property type="match status" value="1"/>
</dbReference>
<reference evidence="3 4" key="1">
    <citation type="submission" date="2015-08" db="EMBL/GenBank/DDBJ databases">
        <authorList>
            <person name="Babu N.S."/>
            <person name="Beckwith C.J."/>
            <person name="Beseler K.G."/>
            <person name="Brison A."/>
            <person name="Carone J.V."/>
            <person name="Caskin T.P."/>
            <person name="Diamond M."/>
            <person name="Durham M.E."/>
            <person name="Foxe J.M."/>
            <person name="Go M."/>
            <person name="Henderson B.A."/>
            <person name="Jones I.B."/>
            <person name="McGettigan J.A."/>
            <person name="Micheletti S.J."/>
            <person name="Nasrallah M.E."/>
            <person name="Ortiz D."/>
            <person name="Piller C.R."/>
            <person name="Privatt S.R."/>
            <person name="Schneider S.L."/>
            <person name="Sharp S."/>
            <person name="Smith T.C."/>
            <person name="Stanton J.D."/>
            <person name="Ullery H.E."/>
            <person name="Wilson R.J."/>
            <person name="Serrano M.G."/>
            <person name="Buck G."/>
            <person name="Lee V."/>
            <person name="Wang Y."/>
            <person name="Carvalho R."/>
            <person name="Voegtly L."/>
            <person name="Shi R."/>
            <person name="Duckworth R."/>
            <person name="Johnson A."/>
            <person name="Loviza R."/>
            <person name="Walstead R."/>
            <person name="Shah Z."/>
            <person name="Kiflezghi M."/>
            <person name="Wade K."/>
            <person name="Ball S.L."/>
            <person name="Bradley K.W."/>
            <person name="Asai D.J."/>
            <person name="Bowman C.A."/>
            <person name="Russell D.A."/>
            <person name="Pope W.H."/>
            <person name="Jacobs-Sera D."/>
            <person name="Hendrix R.W."/>
            <person name="Hatfull G.F."/>
        </authorList>
    </citation>
    <scope>NUCLEOTIDE SEQUENCE [LARGE SCALE GENOMIC DNA]</scope>
    <source>
        <strain evidence="3 4">DSM 27710</strain>
    </source>
</reference>
<gene>
    <name evidence="3" type="ORF">AKJ08_3258</name>
</gene>
<sequence>MDLERKQRFCMVIGVAVLAGAGCKASARLEEQRAALDREQVERMNELERLEARLLETQARTRSWEELGERHHSVVAIACENAASHVEGMERNAARQAEKRLLQRHQLAEASPTLQEPPPRTGETSNASIQN</sequence>
<dbReference type="KEGG" id="vin:AKJ08_3258"/>
<feature type="coiled-coil region" evidence="1">
    <location>
        <begin position="29"/>
        <end position="67"/>
    </location>
</feature>
<dbReference type="RefSeq" id="WP_050726978.1">
    <property type="nucleotide sequence ID" value="NZ_CP012332.1"/>
</dbReference>
<evidence type="ECO:0000256" key="2">
    <source>
        <dbReference type="SAM" id="MobiDB-lite"/>
    </source>
</evidence>
<organism evidence="3 4">
    <name type="scientific">Vulgatibacter incomptus</name>
    <dbReference type="NCBI Taxonomy" id="1391653"/>
    <lineage>
        <taxon>Bacteria</taxon>
        <taxon>Pseudomonadati</taxon>
        <taxon>Myxococcota</taxon>
        <taxon>Myxococcia</taxon>
        <taxon>Myxococcales</taxon>
        <taxon>Cystobacterineae</taxon>
        <taxon>Vulgatibacteraceae</taxon>
        <taxon>Vulgatibacter</taxon>
    </lineage>
</organism>
<keyword evidence="4" id="KW-1185">Reference proteome</keyword>
<evidence type="ECO:0000313" key="3">
    <source>
        <dbReference type="EMBL" id="AKU92871.1"/>
    </source>
</evidence>
<feature type="region of interest" description="Disordered" evidence="2">
    <location>
        <begin position="97"/>
        <end position="131"/>
    </location>
</feature>
<dbReference type="AlphaFoldDB" id="A0A0K1PHJ5"/>
<name>A0A0K1PHJ5_9BACT</name>
<evidence type="ECO:0008006" key="5">
    <source>
        <dbReference type="Google" id="ProtNLM"/>
    </source>
</evidence>
<protein>
    <recommendedName>
        <fullName evidence="5">Lipoprotein</fullName>
    </recommendedName>
</protein>
<dbReference type="Proteomes" id="UP000055590">
    <property type="component" value="Chromosome"/>
</dbReference>